<evidence type="ECO:0000313" key="4">
    <source>
        <dbReference type="EMBL" id="SEK04294.1"/>
    </source>
</evidence>
<dbReference type="GO" id="GO:0008483">
    <property type="term" value="F:transaminase activity"/>
    <property type="evidence" value="ECO:0007669"/>
    <property type="project" value="TreeGrafter"/>
</dbReference>
<dbReference type="InterPro" id="IPR015424">
    <property type="entry name" value="PyrdxlP-dep_Trfase"/>
</dbReference>
<evidence type="ECO:0000256" key="2">
    <source>
        <dbReference type="ARBA" id="ARBA00037999"/>
    </source>
</evidence>
<gene>
    <name evidence="4" type="ORF">SAMN05443287_11687</name>
</gene>
<evidence type="ECO:0000256" key="3">
    <source>
        <dbReference type="RuleBase" id="RU004508"/>
    </source>
</evidence>
<name>A0A1H7DSA8_9ACTN</name>
<dbReference type="Gene3D" id="3.90.1150.10">
    <property type="entry name" value="Aspartate Aminotransferase, domain 1"/>
    <property type="match status" value="1"/>
</dbReference>
<dbReference type="STRING" id="1144548.SAMN05443287_11687"/>
<accession>A0A1H7DSA8</accession>
<evidence type="ECO:0000313" key="5">
    <source>
        <dbReference type="Proteomes" id="UP000198707"/>
    </source>
</evidence>
<dbReference type="AlphaFoldDB" id="A0A1H7DSA8"/>
<dbReference type="PANTHER" id="PTHR30244">
    <property type="entry name" value="TRANSAMINASE"/>
    <property type="match status" value="1"/>
</dbReference>
<proteinExistence type="inferred from homology"/>
<dbReference type="SUPFAM" id="SSF53383">
    <property type="entry name" value="PLP-dependent transferases"/>
    <property type="match status" value="1"/>
</dbReference>
<dbReference type="Proteomes" id="UP000198707">
    <property type="component" value="Unassembled WGS sequence"/>
</dbReference>
<comment type="similarity">
    <text evidence="2 3">Belongs to the DegT/DnrJ/EryC1 family.</text>
</comment>
<dbReference type="InterPro" id="IPR000653">
    <property type="entry name" value="DegT/StrS_aminotransferase"/>
</dbReference>
<evidence type="ECO:0000256" key="1">
    <source>
        <dbReference type="ARBA" id="ARBA00022898"/>
    </source>
</evidence>
<dbReference type="Pfam" id="PF01041">
    <property type="entry name" value="DegT_DnrJ_EryC1"/>
    <property type="match status" value="1"/>
</dbReference>
<dbReference type="Gene3D" id="3.40.640.10">
    <property type="entry name" value="Type I PLP-dependent aspartate aminotransferase-like (Major domain)"/>
    <property type="match status" value="1"/>
</dbReference>
<dbReference type="CDD" id="cd00616">
    <property type="entry name" value="AHBA_syn"/>
    <property type="match status" value="1"/>
</dbReference>
<dbReference type="PIRSF" id="PIRSF000390">
    <property type="entry name" value="PLP_StrS"/>
    <property type="match status" value="1"/>
</dbReference>
<keyword evidence="5" id="KW-1185">Reference proteome</keyword>
<dbReference type="GO" id="GO:0030170">
    <property type="term" value="F:pyridoxal phosphate binding"/>
    <property type="evidence" value="ECO:0007669"/>
    <property type="project" value="TreeGrafter"/>
</dbReference>
<dbReference type="GO" id="GO:0000271">
    <property type="term" value="P:polysaccharide biosynthetic process"/>
    <property type="evidence" value="ECO:0007669"/>
    <property type="project" value="TreeGrafter"/>
</dbReference>
<sequence length="439" mass="47212">MADLSGDSSGLHRIVTDLTTAARPRYQFRPGPANSRLAAAVLREGRLRPTSDLLADLFTVRPDDGRTRFLPKERLLSDDEKALAVAAFERAVRAGDMTSGPQIEQFEAALAGHLGLPEVIATSSGTHALVIALLAVGVGAGDEVIIPANSFAATENAVLAINAVPVLADVRSDFTLDPADVATRITDRTAAILPVHLYGKLADMPALADLARGHGLALVEDACQAIGVTGVGAHSDAVALSLNPFKNVGLCGKAGAVVTRGAELAARCRVLAYHGFAVGRKNVKTADFGFNARIDNTLAVIGLDLLPLAHVNGLRRTWLAQRYREALAPLAEQGMLGLPEFTSDHGWHLFAIQVLDGPSRDGLRDWLAEHARVETDVFYPVLTHRQHTPLRNTAFADVRLPVTEQLHERVLHLPLHQHLTLAEQDRTMEGLYAAFRAHR</sequence>
<protein>
    <submittedName>
        <fullName evidence="4">3-dehydro-glucose-6-phosphate---glutamate transaminase</fullName>
    </submittedName>
</protein>
<dbReference type="OrthoDB" id="5342089at2"/>
<dbReference type="PANTHER" id="PTHR30244:SF36">
    <property type="entry name" value="3-OXO-GLUCOSE-6-PHOSPHATE:GLUTAMATE AMINOTRANSFERASE"/>
    <property type="match status" value="1"/>
</dbReference>
<dbReference type="EMBL" id="FNYV01000016">
    <property type="protein sequence ID" value="SEK04294.1"/>
    <property type="molecule type" value="Genomic_DNA"/>
</dbReference>
<dbReference type="InterPro" id="IPR015422">
    <property type="entry name" value="PyrdxlP-dep_Trfase_small"/>
</dbReference>
<dbReference type="InterPro" id="IPR015421">
    <property type="entry name" value="PyrdxlP-dep_Trfase_major"/>
</dbReference>
<keyword evidence="1 3" id="KW-0663">Pyridoxal phosphate</keyword>
<organism evidence="4 5">
    <name type="scientific">Micromonospora phaseoli</name>
    <dbReference type="NCBI Taxonomy" id="1144548"/>
    <lineage>
        <taxon>Bacteria</taxon>
        <taxon>Bacillati</taxon>
        <taxon>Actinomycetota</taxon>
        <taxon>Actinomycetes</taxon>
        <taxon>Micromonosporales</taxon>
        <taxon>Micromonosporaceae</taxon>
        <taxon>Micromonospora</taxon>
    </lineage>
</organism>
<reference evidence="5" key="1">
    <citation type="submission" date="2016-10" db="EMBL/GenBank/DDBJ databases">
        <authorList>
            <person name="Varghese N."/>
            <person name="Submissions S."/>
        </authorList>
    </citation>
    <scope>NUCLEOTIDE SEQUENCE [LARGE SCALE GENOMIC DNA]</scope>
    <source>
        <strain evidence="5">CGMCC 4.7038</strain>
    </source>
</reference>